<dbReference type="InterPro" id="IPR001932">
    <property type="entry name" value="PPM-type_phosphatase-like_dom"/>
</dbReference>
<evidence type="ECO:0000256" key="8">
    <source>
        <dbReference type="ARBA" id="ARBA00023211"/>
    </source>
</evidence>
<sequence>MPPPSISSLTDGNGNATEEQPTTSFSCSHFLENQTGNNVSAPTSVSGSLKRKRPRSIEIPNVLREISAETKLELRDFAPQNDQVCFSGSGVGVFSVKGKKKFMEDTYKIASFSHGIKGFFGVYDGHGGRKAADFVAENLHENIFKMLENCTGNAAKEEAVKAGYLKTDQEFLKQGLGSGACCVTALIDGNEIVISNLGDCRAVLSRGGVAEALTNDHRAGQEDERKRIENKGGYVEIHRGAWRVHGVLSVSRSIGDAHLKDWVLAEPDTKTLCFTPDMEYLVLASDGLWEEVGNQEAVDIVMRSCLVEKKGLIGHDRDENDDGFRFLSNSPSSMLQRVSLVKQKKKMGRPCPSKKKTVNRKESKNGFACENESPPPSKTRRISFQMNMKIHSPNQEYKSHDKRSASSGLAAACNELANLAVTRGSLDDITVMIIDLNHFN</sequence>
<comment type="similarity">
    <text evidence="9">Belongs to the PP2C family.</text>
</comment>
<comment type="caution">
    <text evidence="12">The sequence shown here is derived from an EMBL/GenBank/DDBJ whole genome shotgun (WGS) entry which is preliminary data.</text>
</comment>
<evidence type="ECO:0000256" key="9">
    <source>
        <dbReference type="RuleBase" id="RU003465"/>
    </source>
</evidence>
<dbReference type="STRING" id="542762.A0A4S4DEK2"/>
<evidence type="ECO:0000256" key="7">
    <source>
        <dbReference type="ARBA" id="ARBA00022912"/>
    </source>
</evidence>
<evidence type="ECO:0000256" key="10">
    <source>
        <dbReference type="SAM" id="MobiDB-lite"/>
    </source>
</evidence>
<feature type="region of interest" description="Disordered" evidence="10">
    <location>
        <begin position="1"/>
        <end position="54"/>
    </location>
</feature>
<evidence type="ECO:0000256" key="3">
    <source>
        <dbReference type="ARBA" id="ARBA00013081"/>
    </source>
</evidence>
<feature type="compositionally biased region" description="Polar residues" evidence="10">
    <location>
        <begin position="1"/>
        <end position="47"/>
    </location>
</feature>
<comment type="cofactor">
    <cofactor evidence="2">
        <name>Mg(2+)</name>
        <dbReference type="ChEBI" id="CHEBI:18420"/>
    </cofactor>
</comment>
<dbReference type="InterPro" id="IPR036457">
    <property type="entry name" value="PPM-type-like_dom_sf"/>
</dbReference>
<reference evidence="12 13" key="1">
    <citation type="journal article" date="2018" name="Proc. Natl. Acad. Sci. U.S.A.">
        <title>Draft genome sequence of Camellia sinensis var. sinensis provides insights into the evolution of the tea genome and tea quality.</title>
        <authorList>
            <person name="Wei C."/>
            <person name="Yang H."/>
            <person name="Wang S."/>
            <person name="Zhao J."/>
            <person name="Liu C."/>
            <person name="Gao L."/>
            <person name="Xia E."/>
            <person name="Lu Y."/>
            <person name="Tai Y."/>
            <person name="She G."/>
            <person name="Sun J."/>
            <person name="Cao H."/>
            <person name="Tong W."/>
            <person name="Gao Q."/>
            <person name="Li Y."/>
            <person name="Deng W."/>
            <person name="Jiang X."/>
            <person name="Wang W."/>
            <person name="Chen Q."/>
            <person name="Zhang S."/>
            <person name="Li H."/>
            <person name="Wu J."/>
            <person name="Wang P."/>
            <person name="Li P."/>
            <person name="Shi C."/>
            <person name="Zheng F."/>
            <person name="Jian J."/>
            <person name="Huang B."/>
            <person name="Shan D."/>
            <person name="Shi M."/>
            <person name="Fang C."/>
            <person name="Yue Y."/>
            <person name="Li F."/>
            <person name="Li D."/>
            <person name="Wei S."/>
            <person name="Han B."/>
            <person name="Jiang C."/>
            <person name="Yin Y."/>
            <person name="Xia T."/>
            <person name="Zhang Z."/>
            <person name="Bennetzen J.L."/>
            <person name="Zhao S."/>
            <person name="Wan X."/>
        </authorList>
    </citation>
    <scope>NUCLEOTIDE SEQUENCE [LARGE SCALE GENOMIC DNA]</scope>
    <source>
        <strain evidence="13">cv. Shuchazao</strain>
        <tissue evidence="12">Leaf</tissue>
    </source>
</reference>
<evidence type="ECO:0000256" key="2">
    <source>
        <dbReference type="ARBA" id="ARBA00001946"/>
    </source>
</evidence>
<dbReference type="PROSITE" id="PS51746">
    <property type="entry name" value="PPM_2"/>
    <property type="match status" value="1"/>
</dbReference>
<keyword evidence="6" id="KW-0460">Magnesium</keyword>
<dbReference type="EC" id="3.1.3.16" evidence="3"/>
<organism evidence="12 13">
    <name type="scientific">Camellia sinensis var. sinensis</name>
    <name type="common">China tea</name>
    <dbReference type="NCBI Taxonomy" id="542762"/>
    <lineage>
        <taxon>Eukaryota</taxon>
        <taxon>Viridiplantae</taxon>
        <taxon>Streptophyta</taxon>
        <taxon>Embryophyta</taxon>
        <taxon>Tracheophyta</taxon>
        <taxon>Spermatophyta</taxon>
        <taxon>Magnoliopsida</taxon>
        <taxon>eudicotyledons</taxon>
        <taxon>Gunneridae</taxon>
        <taxon>Pentapetalae</taxon>
        <taxon>asterids</taxon>
        <taxon>Ericales</taxon>
        <taxon>Theaceae</taxon>
        <taxon>Camellia</taxon>
    </lineage>
</organism>
<dbReference type="PANTHER" id="PTHR47992">
    <property type="entry name" value="PROTEIN PHOSPHATASE"/>
    <property type="match status" value="1"/>
</dbReference>
<keyword evidence="13" id="KW-1185">Reference proteome</keyword>
<dbReference type="CDD" id="cd00143">
    <property type="entry name" value="PP2Cc"/>
    <property type="match status" value="1"/>
</dbReference>
<proteinExistence type="inferred from homology"/>
<dbReference type="GO" id="GO:0004722">
    <property type="term" value="F:protein serine/threonine phosphatase activity"/>
    <property type="evidence" value="ECO:0007669"/>
    <property type="project" value="UniProtKB-EC"/>
</dbReference>
<evidence type="ECO:0000256" key="5">
    <source>
        <dbReference type="ARBA" id="ARBA00022801"/>
    </source>
</evidence>
<dbReference type="SUPFAM" id="SSF81606">
    <property type="entry name" value="PP2C-like"/>
    <property type="match status" value="1"/>
</dbReference>
<evidence type="ECO:0000256" key="4">
    <source>
        <dbReference type="ARBA" id="ARBA00022723"/>
    </source>
</evidence>
<dbReference type="Gene3D" id="3.60.40.10">
    <property type="entry name" value="PPM-type phosphatase domain"/>
    <property type="match status" value="1"/>
</dbReference>
<feature type="region of interest" description="Disordered" evidence="10">
    <location>
        <begin position="347"/>
        <end position="380"/>
    </location>
</feature>
<dbReference type="GO" id="GO:0046872">
    <property type="term" value="F:metal ion binding"/>
    <property type="evidence" value="ECO:0007669"/>
    <property type="project" value="UniProtKB-KW"/>
</dbReference>
<evidence type="ECO:0000259" key="11">
    <source>
        <dbReference type="PROSITE" id="PS51746"/>
    </source>
</evidence>
<keyword evidence="7 9" id="KW-0904">Protein phosphatase</keyword>
<dbReference type="PROSITE" id="PS01032">
    <property type="entry name" value="PPM_1"/>
    <property type="match status" value="1"/>
</dbReference>
<evidence type="ECO:0000313" key="12">
    <source>
        <dbReference type="EMBL" id="THG01093.1"/>
    </source>
</evidence>
<protein>
    <recommendedName>
        <fullName evidence="3">protein-serine/threonine phosphatase</fullName>
        <ecNumber evidence="3">3.1.3.16</ecNumber>
    </recommendedName>
</protein>
<gene>
    <name evidence="12" type="ORF">TEA_019533</name>
</gene>
<dbReference type="Proteomes" id="UP000306102">
    <property type="component" value="Unassembled WGS sequence"/>
</dbReference>
<dbReference type="InterPro" id="IPR000222">
    <property type="entry name" value="PP2C_BS"/>
</dbReference>
<dbReference type="InterPro" id="IPR015655">
    <property type="entry name" value="PP2C"/>
</dbReference>
<keyword evidence="4" id="KW-0479">Metal-binding</keyword>
<dbReference type="AlphaFoldDB" id="A0A4S4DEK2"/>
<dbReference type="SMART" id="SM00332">
    <property type="entry name" value="PP2Cc"/>
    <property type="match status" value="1"/>
</dbReference>
<evidence type="ECO:0000256" key="6">
    <source>
        <dbReference type="ARBA" id="ARBA00022842"/>
    </source>
</evidence>
<keyword evidence="5 9" id="KW-0378">Hydrolase</keyword>
<evidence type="ECO:0000256" key="1">
    <source>
        <dbReference type="ARBA" id="ARBA00001936"/>
    </source>
</evidence>
<evidence type="ECO:0000313" key="13">
    <source>
        <dbReference type="Proteomes" id="UP000306102"/>
    </source>
</evidence>
<keyword evidence="8" id="KW-0464">Manganese</keyword>
<name>A0A4S4DEK2_CAMSN</name>
<feature type="domain" description="PPM-type phosphatase" evidence="11">
    <location>
        <begin position="90"/>
        <end position="436"/>
    </location>
</feature>
<accession>A0A4S4DEK2</accession>
<comment type="cofactor">
    <cofactor evidence="1">
        <name>Mn(2+)</name>
        <dbReference type="ChEBI" id="CHEBI:29035"/>
    </cofactor>
</comment>
<dbReference type="Pfam" id="PF00481">
    <property type="entry name" value="PP2C"/>
    <property type="match status" value="1"/>
</dbReference>
<feature type="compositionally biased region" description="Basic residues" evidence="10">
    <location>
        <begin position="347"/>
        <end position="358"/>
    </location>
</feature>
<dbReference type="EMBL" id="SDRB02011505">
    <property type="protein sequence ID" value="THG01093.1"/>
    <property type="molecule type" value="Genomic_DNA"/>
</dbReference>